<feature type="transmembrane region" description="Helical" evidence="5">
    <location>
        <begin position="214"/>
        <end position="234"/>
    </location>
</feature>
<dbReference type="RefSeq" id="WP_271089200.1">
    <property type="nucleotide sequence ID" value="NZ_JAPJZH010000005.1"/>
</dbReference>
<feature type="domain" description="ABC transmembrane type-1" evidence="6">
    <location>
        <begin position="26"/>
        <end position="272"/>
    </location>
</feature>
<feature type="transmembrane region" description="Helical" evidence="5">
    <location>
        <begin position="240"/>
        <end position="263"/>
    </location>
</feature>
<feature type="transmembrane region" description="Helical" evidence="5">
    <location>
        <begin position="149"/>
        <end position="165"/>
    </location>
</feature>
<evidence type="ECO:0000256" key="5">
    <source>
        <dbReference type="SAM" id="Phobius"/>
    </source>
</evidence>
<dbReference type="SUPFAM" id="SSF90123">
    <property type="entry name" value="ABC transporter transmembrane region"/>
    <property type="match status" value="1"/>
</dbReference>
<evidence type="ECO:0000313" key="8">
    <source>
        <dbReference type="Proteomes" id="UP001148313"/>
    </source>
</evidence>
<evidence type="ECO:0000256" key="1">
    <source>
        <dbReference type="ARBA" id="ARBA00004651"/>
    </source>
</evidence>
<keyword evidence="3 5" id="KW-1133">Transmembrane helix</keyword>
<evidence type="ECO:0000256" key="4">
    <source>
        <dbReference type="ARBA" id="ARBA00023136"/>
    </source>
</evidence>
<protein>
    <submittedName>
        <fullName evidence="7">ABC transporter six-transmembrane domain-containing protein</fullName>
    </submittedName>
</protein>
<dbReference type="Gene3D" id="1.20.1560.10">
    <property type="entry name" value="ABC transporter type 1, transmembrane domain"/>
    <property type="match status" value="1"/>
</dbReference>
<evidence type="ECO:0000256" key="3">
    <source>
        <dbReference type="ARBA" id="ARBA00022989"/>
    </source>
</evidence>
<accession>A0ABT4VLG0</accession>
<keyword evidence="2 5" id="KW-0812">Transmembrane</keyword>
<evidence type="ECO:0000313" key="7">
    <source>
        <dbReference type="EMBL" id="MDA4845551.1"/>
    </source>
</evidence>
<dbReference type="PROSITE" id="PS50929">
    <property type="entry name" value="ABC_TM1F"/>
    <property type="match status" value="1"/>
</dbReference>
<dbReference type="InterPro" id="IPR036640">
    <property type="entry name" value="ABC1_TM_sf"/>
</dbReference>
<evidence type="ECO:0000256" key="2">
    <source>
        <dbReference type="ARBA" id="ARBA00022692"/>
    </source>
</evidence>
<keyword evidence="8" id="KW-1185">Reference proteome</keyword>
<reference evidence="7" key="1">
    <citation type="submission" date="2022-11" db="EMBL/GenBank/DDBJ databases">
        <title>Hoeflea poritis sp. nov., isolated from scleractinian coral Porites lutea.</title>
        <authorList>
            <person name="Zhang G."/>
            <person name="Wei Q."/>
            <person name="Cai L."/>
        </authorList>
    </citation>
    <scope>NUCLEOTIDE SEQUENCE</scope>
    <source>
        <strain evidence="7">E7-10</strain>
    </source>
</reference>
<dbReference type="Pfam" id="PF13748">
    <property type="entry name" value="ABC_membrane_3"/>
    <property type="match status" value="1"/>
</dbReference>
<evidence type="ECO:0000259" key="6">
    <source>
        <dbReference type="PROSITE" id="PS50929"/>
    </source>
</evidence>
<gene>
    <name evidence="7" type="ORF">OOZ53_09345</name>
</gene>
<feature type="transmembrane region" description="Helical" evidence="5">
    <location>
        <begin position="21"/>
        <end position="44"/>
    </location>
</feature>
<organism evidence="7 8">
    <name type="scientific">Hoeflea poritis</name>
    <dbReference type="NCBI Taxonomy" id="2993659"/>
    <lineage>
        <taxon>Bacteria</taxon>
        <taxon>Pseudomonadati</taxon>
        <taxon>Pseudomonadota</taxon>
        <taxon>Alphaproteobacteria</taxon>
        <taxon>Hyphomicrobiales</taxon>
        <taxon>Rhizobiaceae</taxon>
        <taxon>Hoeflea</taxon>
    </lineage>
</organism>
<keyword evidence="4 5" id="KW-0472">Membrane</keyword>
<sequence length="287" mass="32270">MILKDEPLTVATLIRKFLRQISLTWLLTLCETTLTALIPLFMGFAIDGLLKGDMDALIRLAAILAGLIVIGVARRVYDTRAYGTIRVALGTELIGRSGNAPVSRQNARLGMGRELVDFLETEMPAVMNSVVQLTIALVILFTFHPYLSYAAMASAVLMILIYWAFHGRFFRLNGDHNHQTEKQVKILESRAPARLLSHLDRLRRIEIRLSDTEAFVYGAIFLVLLAFIVFNLWFAATHLAASVGTIFSIISYSWEFVESALVLPMTLQGWSRLTEIMQRINRPQETA</sequence>
<comment type="subcellular location">
    <subcellularLocation>
        <location evidence="1">Cell membrane</location>
        <topology evidence="1">Multi-pass membrane protein</topology>
    </subcellularLocation>
</comment>
<dbReference type="InterPro" id="IPR011527">
    <property type="entry name" value="ABC1_TM_dom"/>
</dbReference>
<proteinExistence type="predicted"/>
<feature type="transmembrane region" description="Helical" evidence="5">
    <location>
        <begin position="56"/>
        <end position="77"/>
    </location>
</feature>
<comment type="caution">
    <text evidence="7">The sequence shown here is derived from an EMBL/GenBank/DDBJ whole genome shotgun (WGS) entry which is preliminary data.</text>
</comment>
<feature type="transmembrane region" description="Helical" evidence="5">
    <location>
        <begin position="125"/>
        <end position="143"/>
    </location>
</feature>
<name>A0ABT4VLG0_9HYPH</name>
<dbReference type="EMBL" id="JAPJZH010000005">
    <property type="protein sequence ID" value="MDA4845551.1"/>
    <property type="molecule type" value="Genomic_DNA"/>
</dbReference>
<dbReference type="Proteomes" id="UP001148313">
    <property type="component" value="Unassembled WGS sequence"/>
</dbReference>